<feature type="compositionally biased region" description="Polar residues" evidence="1">
    <location>
        <begin position="11"/>
        <end position="23"/>
    </location>
</feature>
<feature type="compositionally biased region" description="Basic and acidic residues" evidence="1">
    <location>
        <begin position="1"/>
        <end position="10"/>
    </location>
</feature>
<gene>
    <name evidence="2" type="ORF">LPLAT_LOCUS4579</name>
</gene>
<keyword evidence="3" id="KW-1185">Reference proteome</keyword>
<accession>A0AAV2NF88</accession>
<name>A0AAV2NF88_9HYME</name>
<reference evidence="2" key="1">
    <citation type="submission" date="2024-04" db="EMBL/GenBank/DDBJ databases">
        <authorList>
            <consortium name="Molecular Ecology Group"/>
        </authorList>
    </citation>
    <scope>NUCLEOTIDE SEQUENCE</scope>
</reference>
<dbReference type="EMBL" id="OZ034837">
    <property type="protein sequence ID" value="CAL1678808.1"/>
    <property type="molecule type" value="Genomic_DNA"/>
</dbReference>
<evidence type="ECO:0000313" key="2">
    <source>
        <dbReference type="EMBL" id="CAL1678808.1"/>
    </source>
</evidence>
<feature type="region of interest" description="Disordered" evidence="1">
    <location>
        <begin position="1"/>
        <end position="26"/>
    </location>
</feature>
<dbReference type="AlphaFoldDB" id="A0AAV2NF88"/>
<evidence type="ECO:0000313" key="3">
    <source>
        <dbReference type="Proteomes" id="UP001497644"/>
    </source>
</evidence>
<evidence type="ECO:0000256" key="1">
    <source>
        <dbReference type="SAM" id="MobiDB-lite"/>
    </source>
</evidence>
<organism evidence="2 3">
    <name type="scientific">Lasius platythorax</name>
    <dbReference type="NCBI Taxonomy" id="488582"/>
    <lineage>
        <taxon>Eukaryota</taxon>
        <taxon>Metazoa</taxon>
        <taxon>Ecdysozoa</taxon>
        <taxon>Arthropoda</taxon>
        <taxon>Hexapoda</taxon>
        <taxon>Insecta</taxon>
        <taxon>Pterygota</taxon>
        <taxon>Neoptera</taxon>
        <taxon>Endopterygota</taxon>
        <taxon>Hymenoptera</taxon>
        <taxon>Apocrita</taxon>
        <taxon>Aculeata</taxon>
        <taxon>Formicoidea</taxon>
        <taxon>Formicidae</taxon>
        <taxon>Formicinae</taxon>
        <taxon>Lasius</taxon>
        <taxon>Lasius</taxon>
    </lineage>
</organism>
<dbReference type="Proteomes" id="UP001497644">
    <property type="component" value="Chromosome 14"/>
</dbReference>
<proteinExistence type="predicted"/>
<sequence length="67" mass="7639">MPMERVDDNTMRQLANGTHQSIEQPEEGFPISVNSQCTANTCRNSRNAVVVVREPESLRLQYSIEIF</sequence>
<protein>
    <submittedName>
        <fullName evidence="2">Uncharacterized protein</fullName>
    </submittedName>
</protein>